<reference evidence="2" key="1">
    <citation type="submission" date="2011-12" db="EMBL/GenBank/DDBJ databases">
        <title>Complete sequence of Tannerella forsythia ATCC 43037.</title>
        <authorList>
            <person name="Dewhirst F."/>
            <person name="Tanner A."/>
            <person name="Izard J."/>
            <person name="Brinkac L."/>
            <person name="Durkin A.S."/>
            <person name="Hostetler J."/>
            <person name="Shetty J."/>
            <person name="Torralba M."/>
            <person name="Gill S."/>
            <person name="Nelson K."/>
        </authorList>
    </citation>
    <scope>NUCLEOTIDE SEQUENCE [LARGE SCALE GENOMIC DNA]</scope>
    <source>
        <strain evidence="2">ATCC 43037 / JCM 10827 / CCUG 33226 / KCTC 5666 / FDC 338</strain>
    </source>
</reference>
<dbReference type="STRING" id="203275.BFO_2769"/>
<organism evidence="1 2">
    <name type="scientific">Tannerella forsythia (strain ATCC 43037 / JCM 10827 / CCUG 21028 A / KCTC 5666 / FDC 338)</name>
    <name type="common">Bacteroides forsythus</name>
    <dbReference type="NCBI Taxonomy" id="203275"/>
    <lineage>
        <taxon>Bacteria</taxon>
        <taxon>Pseudomonadati</taxon>
        <taxon>Bacteroidota</taxon>
        <taxon>Bacteroidia</taxon>
        <taxon>Bacteroidales</taxon>
        <taxon>Tannerellaceae</taxon>
        <taxon>Tannerella</taxon>
    </lineage>
</organism>
<proteinExistence type="predicted"/>
<gene>
    <name evidence="1" type="ordered locus">BFO_2769</name>
</gene>
<dbReference type="AlphaFoldDB" id="G8UMT7"/>
<dbReference type="HOGENOM" id="CLU_3259006_0_0_10"/>
<evidence type="ECO:0000313" key="2">
    <source>
        <dbReference type="Proteomes" id="UP000005436"/>
    </source>
</evidence>
<keyword evidence="2" id="KW-1185">Reference proteome</keyword>
<dbReference type="KEGG" id="tfo:BFO_2769"/>
<protein>
    <submittedName>
        <fullName evidence="1">Uncharacterized protein</fullName>
    </submittedName>
</protein>
<dbReference type="PATRIC" id="fig|203275.8.peg.2370"/>
<accession>G8UMT7</accession>
<dbReference type="EMBL" id="CP003191">
    <property type="protein sequence ID" value="AEW21811.1"/>
    <property type="molecule type" value="Genomic_DNA"/>
</dbReference>
<dbReference type="Proteomes" id="UP000005436">
    <property type="component" value="Chromosome"/>
</dbReference>
<evidence type="ECO:0000313" key="1">
    <source>
        <dbReference type="EMBL" id="AEW21811.1"/>
    </source>
</evidence>
<sequence>MKSDVKAENMHYFCLKTKTEDNAKQIWIGSNHSAGNSEFDYN</sequence>
<name>G8UMT7_TANFA</name>